<comment type="caution">
    <text evidence="2">The sequence shown here is derived from an EMBL/GenBank/DDBJ whole genome shotgun (WGS) entry which is preliminary data.</text>
</comment>
<keyword evidence="1" id="KW-0812">Transmembrane</keyword>
<feature type="transmembrane region" description="Helical" evidence="1">
    <location>
        <begin position="50"/>
        <end position="71"/>
    </location>
</feature>
<proteinExistence type="predicted"/>
<accession>A0A645AVX8</accession>
<evidence type="ECO:0000313" key="2">
    <source>
        <dbReference type="EMBL" id="MPM56928.1"/>
    </source>
</evidence>
<evidence type="ECO:0000256" key="1">
    <source>
        <dbReference type="SAM" id="Phobius"/>
    </source>
</evidence>
<reference evidence="2" key="1">
    <citation type="submission" date="2019-08" db="EMBL/GenBank/DDBJ databases">
        <authorList>
            <person name="Kucharzyk K."/>
            <person name="Murdoch R.W."/>
            <person name="Higgins S."/>
            <person name="Loffler F."/>
        </authorList>
    </citation>
    <scope>NUCLEOTIDE SEQUENCE</scope>
</reference>
<dbReference type="EMBL" id="VSSQ01016004">
    <property type="protein sequence ID" value="MPM56928.1"/>
    <property type="molecule type" value="Genomic_DNA"/>
</dbReference>
<protein>
    <submittedName>
        <fullName evidence="2">Uncharacterized protein</fullName>
    </submittedName>
</protein>
<sequence length="76" mass="8592">MLVLISIKYMFDVPAFENNSFSLGAGQSVTINGNKYIQGMSPAFDNLMTFIKILMFIIMPLALVVGSYFRLKTQKY</sequence>
<keyword evidence="1" id="KW-1133">Transmembrane helix</keyword>
<keyword evidence="1" id="KW-0472">Membrane</keyword>
<organism evidence="2">
    <name type="scientific">bioreactor metagenome</name>
    <dbReference type="NCBI Taxonomy" id="1076179"/>
    <lineage>
        <taxon>unclassified sequences</taxon>
        <taxon>metagenomes</taxon>
        <taxon>ecological metagenomes</taxon>
    </lineage>
</organism>
<dbReference type="AlphaFoldDB" id="A0A645AVX8"/>
<gene>
    <name evidence="2" type="ORF">SDC9_103745</name>
</gene>
<name>A0A645AVX8_9ZZZZ</name>